<evidence type="ECO:0000256" key="2">
    <source>
        <dbReference type="SAM" id="Phobius"/>
    </source>
</evidence>
<feature type="compositionally biased region" description="Basic and acidic residues" evidence="1">
    <location>
        <begin position="234"/>
        <end position="249"/>
    </location>
</feature>
<proteinExistence type="predicted"/>
<dbReference type="OrthoDB" id="10626323at2759"/>
<keyword evidence="2" id="KW-0812">Transmembrane</keyword>
<evidence type="ECO:0000313" key="3">
    <source>
        <dbReference type="EMBL" id="CAD6342520.1"/>
    </source>
</evidence>
<comment type="caution">
    <text evidence="3">The sequence shown here is derived from an EMBL/GenBank/DDBJ whole genome shotgun (WGS) entry which is preliminary data.</text>
</comment>
<sequence>MRWFERKTSAAWPALVAAACAAVVAWARELVVAPWRMRDTTLRLRRIIYVGRNGILILAVTLIAMRSIVWYMRFLGVYFLLVHNPCMVQEHIWNQKGQLQSPDSLCSFGSFHLHVVECKYINQFRESRTLTELSIPPTQFEVFLQTVLANLQEVFLDTKVVVLFLIALLTTAAQCTHFGQMASSEHTACRIPFKDISNTNNDSGPTTSNLQPDDTAPKERKRQRARDAYANMPQDRKERLLKKRREDYHRRKAQALLTNEDSQSTIPLLAEGY</sequence>
<dbReference type="AlphaFoldDB" id="A0A811SPQ5"/>
<feature type="transmembrane region" description="Helical" evidence="2">
    <location>
        <begin position="51"/>
        <end position="71"/>
    </location>
</feature>
<feature type="compositionally biased region" description="Polar residues" evidence="1">
    <location>
        <begin position="196"/>
        <end position="212"/>
    </location>
</feature>
<reference evidence="3" key="1">
    <citation type="submission" date="2020-10" db="EMBL/GenBank/DDBJ databases">
        <authorList>
            <person name="Han B."/>
            <person name="Lu T."/>
            <person name="Zhao Q."/>
            <person name="Huang X."/>
            <person name="Zhao Y."/>
        </authorList>
    </citation>
    <scope>NUCLEOTIDE SEQUENCE</scope>
</reference>
<feature type="region of interest" description="Disordered" evidence="1">
    <location>
        <begin position="195"/>
        <end position="264"/>
    </location>
</feature>
<organism evidence="3 4">
    <name type="scientific">Miscanthus lutarioriparius</name>
    <dbReference type="NCBI Taxonomy" id="422564"/>
    <lineage>
        <taxon>Eukaryota</taxon>
        <taxon>Viridiplantae</taxon>
        <taxon>Streptophyta</taxon>
        <taxon>Embryophyta</taxon>
        <taxon>Tracheophyta</taxon>
        <taxon>Spermatophyta</taxon>
        <taxon>Magnoliopsida</taxon>
        <taxon>Liliopsida</taxon>
        <taxon>Poales</taxon>
        <taxon>Poaceae</taxon>
        <taxon>PACMAD clade</taxon>
        <taxon>Panicoideae</taxon>
        <taxon>Andropogonodae</taxon>
        <taxon>Andropogoneae</taxon>
        <taxon>Saccharinae</taxon>
        <taxon>Miscanthus</taxon>
    </lineage>
</organism>
<keyword evidence="2" id="KW-1133">Transmembrane helix</keyword>
<dbReference type="EMBL" id="CAJGYO010000528">
    <property type="protein sequence ID" value="CAD6342520.1"/>
    <property type="molecule type" value="Genomic_DNA"/>
</dbReference>
<keyword evidence="4" id="KW-1185">Reference proteome</keyword>
<accession>A0A811SPQ5</accession>
<dbReference type="PROSITE" id="PS51257">
    <property type="entry name" value="PROKAR_LIPOPROTEIN"/>
    <property type="match status" value="1"/>
</dbReference>
<protein>
    <submittedName>
        <fullName evidence="3">Uncharacterized protein</fullName>
    </submittedName>
</protein>
<dbReference type="Proteomes" id="UP000604825">
    <property type="component" value="Unassembled WGS sequence"/>
</dbReference>
<evidence type="ECO:0000313" key="4">
    <source>
        <dbReference type="Proteomes" id="UP000604825"/>
    </source>
</evidence>
<name>A0A811SPQ5_9POAL</name>
<keyword evidence="2" id="KW-0472">Membrane</keyword>
<evidence type="ECO:0000256" key="1">
    <source>
        <dbReference type="SAM" id="MobiDB-lite"/>
    </source>
</evidence>
<gene>
    <name evidence="3" type="ORF">NCGR_LOCUS66618</name>
</gene>